<dbReference type="CDD" id="cd18186">
    <property type="entry name" value="BTB_POZ_ZBTB_KLHL-like"/>
    <property type="match status" value="1"/>
</dbReference>
<keyword evidence="2" id="KW-1185">Reference proteome</keyword>
<dbReference type="SUPFAM" id="SSF54695">
    <property type="entry name" value="POZ domain"/>
    <property type="match status" value="1"/>
</dbReference>
<dbReference type="PANTHER" id="PTHR47843">
    <property type="entry name" value="BTB DOMAIN-CONTAINING PROTEIN-RELATED"/>
    <property type="match status" value="1"/>
</dbReference>
<protein>
    <recommendedName>
        <fullName evidence="3">BTB domain-containing protein</fullName>
    </recommendedName>
</protein>
<sequence>MPIFEEGQSFLTERPVSEYFQATAASTVPTVKVYVGPERKLFIFPEAFLCDRIKFFKSAFQSGFRESTEKSIDLPEDDPVAFSFIIDHTLGNGSEMSDKVPPEDMQLALCKAYVLADKLGCLDAVWEVVDYYLEGLRYEEDFERRFVCRRASKFVYEKTPESASIRKTMVRATMYLYHSPTCFSVENGDWWSLLQAIPSSTSTTWCPSGRRTFPAFLLADNSIFFRDCYKGIFHLNSSPENTVEMPEDDPATFGRIADWIFSGKLPYFFGEKSTDVQTELCPLYVMTDKMDIGELRRQLENRFRVFKEERITSRGLVKVVYEDAVSTSNICQVRNHPVPSP</sequence>
<dbReference type="OrthoDB" id="194443at2759"/>
<dbReference type="STRING" id="1095630.A0A2J6SZU2"/>
<dbReference type="Gene3D" id="3.30.710.10">
    <property type="entry name" value="Potassium Channel Kv1.1, Chain A"/>
    <property type="match status" value="2"/>
</dbReference>
<dbReference type="InParanoid" id="A0A2J6SZU2"/>
<dbReference type="InterPro" id="IPR011333">
    <property type="entry name" value="SKP1/BTB/POZ_sf"/>
</dbReference>
<dbReference type="RefSeq" id="XP_024733176.1">
    <property type="nucleotide sequence ID" value="XM_024883509.1"/>
</dbReference>
<organism evidence="1 2">
    <name type="scientific">Hyaloscypha bicolor E</name>
    <dbReference type="NCBI Taxonomy" id="1095630"/>
    <lineage>
        <taxon>Eukaryota</taxon>
        <taxon>Fungi</taxon>
        <taxon>Dikarya</taxon>
        <taxon>Ascomycota</taxon>
        <taxon>Pezizomycotina</taxon>
        <taxon>Leotiomycetes</taxon>
        <taxon>Helotiales</taxon>
        <taxon>Hyaloscyphaceae</taxon>
        <taxon>Hyaloscypha</taxon>
        <taxon>Hyaloscypha bicolor</taxon>
    </lineage>
</organism>
<dbReference type="EMBL" id="KZ613848">
    <property type="protein sequence ID" value="PMD56272.1"/>
    <property type="molecule type" value="Genomic_DNA"/>
</dbReference>
<dbReference type="Proteomes" id="UP000235371">
    <property type="component" value="Unassembled WGS sequence"/>
</dbReference>
<accession>A0A2J6SZU2</accession>
<proteinExistence type="predicted"/>
<dbReference type="PANTHER" id="PTHR47843:SF7">
    <property type="entry name" value="BTB DOMAIN-CONTAINING PROTEIN"/>
    <property type="match status" value="1"/>
</dbReference>
<name>A0A2J6SZU2_9HELO</name>
<dbReference type="GeneID" id="36591586"/>
<gene>
    <name evidence="1" type="ORF">K444DRAFT_632698</name>
</gene>
<evidence type="ECO:0008006" key="3">
    <source>
        <dbReference type="Google" id="ProtNLM"/>
    </source>
</evidence>
<evidence type="ECO:0000313" key="2">
    <source>
        <dbReference type="Proteomes" id="UP000235371"/>
    </source>
</evidence>
<dbReference type="AlphaFoldDB" id="A0A2J6SZU2"/>
<evidence type="ECO:0000313" key="1">
    <source>
        <dbReference type="EMBL" id="PMD56272.1"/>
    </source>
</evidence>
<reference evidence="1 2" key="1">
    <citation type="submission" date="2016-04" db="EMBL/GenBank/DDBJ databases">
        <title>A degradative enzymes factory behind the ericoid mycorrhizal symbiosis.</title>
        <authorList>
            <consortium name="DOE Joint Genome Institute"/>
            <person name="Martino E."/>
            <person name="Morin E."/>
            <person name="Grelet G."/>
            <person name="Kuo A."/>
            <person name="Kohler A."/>
            <person name="Daghino S."/>
            <person name="Barry K."/>
            <person name="Choi C."/>
            <person name="Cichocki N."/>
            <person name="Clum A."/>
            <person name="Copeland A."/>
            <person name="Hainaut M."/>
            <person name="Haridas S."/>
            <person name="Labutti K."/>
            <person name="Lindquist E."/>
            <person name="Lipzen A."/>
            <person name="Khouja H.-R."/>
            <person name="Murat C."/>
            <person name="Ohm R."/>
            <person name="Olson A."/>
            <person name="Spatafora J."/>
            <person name="Veneault-Fourrey C."/>
            <person name="Henrissat B."/>
            <person name="Grigoriev I."/>
            <person name="Martin F."/>
            <person name="Perotto S."/>
        </authorList>
    </citation>
    <scope>NUCLEOTIDE SEQUENCE [LARGE SCALE GENOMIC DNA]</scope>
    <source>
        <strain evidence="1 2">E</strain>
    </source>
</reference>